<feature type="domain" description="DJ-1/PfpI" evidence="2">
    <location>
        <begin position="7"/>
        <end position="181"/>
    </location>
</feature>
<evidence type="ECO:0000313" key="4">
    <source>
        <dbReference type="Proteomes" id="UP000247696"/>
    </source>
</evidence>
<dbReference type="OrthoDB" id="9792284at2"/>
<dbReference type="PANTHER" id="PTHR42733:SF12">
    <property type="entry name" value="PROTEINASE"/>
    <property type="match status" value="1"/>
</dbReference>
<organism evidence="3 4">
    <name type="scientific">Corynebacterium provencense</name>
    <dbReference type="NCBI Taxonomy" id="1737425"/>
    <lineage>
        <taxon>Bacteria</taxon>
        <taxon>Bacillati</taxon>
        <taxon>Actinomycetota</taxon>
        <taxon>Actinomycetes</taxon>
        <taxon>Mycobacteriales</taxon>
        <taxon>Corynebacteriaceae</taxon>
        <taxon>Corynebacterium</taxon>
    </lineage>
</organism>
<dbReference type="Pfam" id="PF01965">
    <property type="entry name" value="DJ-1_PfpI"/>
    <property type="match status" value="1"/>
</dbReference>
<dbReference type="RefSeq" id="WP_066585474.1">
    <property type="nucleotide sequence ID" value="NZ_CABKVS010000001.1"/>
</dbReference>
<evidence type="ECO:0000259" key="2">
    <source>
        <dbReference type="Pfam" id="PF01965"/>
    </source>
</evidence>
<dbReference type="CDD" id="cd03134">
    <property type="entry name" value="GATase1_PfpI_like"/>
    <property type="match status" value="1"/>
</dbReference>
<dbReference type="GO" id="GO:0016798">
    <property type="term" value="F:hydrolase activity, acting on glycosyl bonds"/>
    <property type="evidence" value="ECO:0007669"/>
    <property type="project" value="UniProtKB-KW"/>
</dbReference>
<dbReference type="KEGG" id="cpre:Csp1_01660"/>
<keyword evidence="3" id="KW-0378">Hydrolase</keyword>
<dbReference type="EC" id="3.2.-.-" evidence="3"/>
<name>A0A2Z3YR78_9CORY</name>
<gene>
    <name evidence="3" type="primary">yraA</name>
    <name evidence="3" type="ORF">Csp1_01660</name>
</gene>
<dbReference type="AlphaFoldDB" id="A0A2Z3YR78"/>
<dbReference type="InterPro" id="IPR006286">
    <property type="entry name" value="C56_PfpI-like"/>
</dbReference>
<evidence type="ECO:0000256" key="1">
    <source>
        <dbReference type="ARBA" id="ARBA00008542"/>
    </source>
</evidence>
<dbReference type="SUPFAM" id="SSF52317">
    <property type="entry name" value="Class I glutamine amidotransferase-like"/>
    <property type="match status" value="1"/>
</dbReference>
<dbReference type="PANTHER" id="PTHR42733">
    <property type="entry name" value="DJ-1 PROTEIN"/>
    <property type="match status" value="1"/>
</dbReference>
<evidence type="ECO:0000313" key="3">
    <source>
        <dbReference type="EMBL" id="AWT24994.1"/>
    </source>
</evidence>
<protein>
    <submittedName>
        <fullName evidence="3">Cysteine protease YraA</fullName>
        <ecNumber evidence="3">3.2.-.-</ecNumber>
    </submittedName>
</protein>
<dbReference type="GO" id="GO:0006508">
    <property type="term" value="P:proteolysis"/>
    <property type="evidence" value="ECO:0007669"/>
    <property type="project" value="UniProtKB-KW"/>
</dbReference>
<sequence>MSDLSRKTIAVLATTGFEDAEVSQVKHAVEQAGGRVVFVAPRDGLITGRRGTSYAPDMVTADVDAASFSALVLPGGVSNADQLRLDADAVNLVRGMMRAGKPVAAICHGAWILTDADVVRGRTLTSSPTLRTDLVNAGATWVDEEVHIDDGTGVTDGATTGPLVTSRTRTDVDAFNAAVVEVFGR</sequence>
<dbReference type="PROSITE" id="PS51276">
    <property type="entry name" value="PEPTIDASE_C56_PFPI"/>
    <property type="match status" value="1"/>
</dbReference>
<dbReference type="Proteomes" id="UP000247696">
    <property type="component" value="Chromosome"/>
</dbReference>
<keyword evidence="4" id="KW-1185">Reference proteome</keyword>
<dbReference type="GO" id="GO:0008233">
    <property type="term" value="F:peptidase activity"/>
    <property type="evidence" value="ECO:0007669"/>
    <property type="project" value="UniProtKB-KW"/>
</dbReference>
<keyword evidence="3" id="KW-0645">Protease</keyword>
<dbReference type="STRING" id="1737425.GCA_900049755_01270"/>
<dbReference type="NCBIfam" id="TIGR01382">
    <property type="entry name" value="PfpI"/>
    <property type="match status" value="1"/>
</dbReference>
<reference evidence="4" key="1">
    <citation type="submission" date="2017-11" db="EMBL/GenBank/DDBJ databases">
        <title>Otitis media/interna in a cat caused by the recently described species Corynebacterium provencense.</title>
        <authorList>
            <person name="Kittl S."/>
            <person name="Brodard I."/>
            <person name="Rychener L."/>
            <person name="Jores J."/>
            <person name="Roosje P."/>
            <person name="Gobeli Brawand S."/>
        </authorList>
    </citation>
    <scope>NUCLEOTIDE SEQUENCE [LARGE SCALE GENOMIC DNA]</scope>
    <source>
        <strain evidence="4">17KM38</strain>
    </source>
</reference>
<accession>A0A2Z3YR78</accession>
<dbReference type="InterPro" id="IPR029062">
    <property type="entry name" value="Class_I_gatase-like"/>
</dbReference>
<keyword evidence="3" id="KW-0326">Glycosidase</keyword>
<dbReference type="InterPro" id="IPR002818">
    <property type="entry name" value="DJ-1/PfpI"/>
</dbReference>
<dbReference type="Gene3D" id="3.40.50.880">
    <property type="match status" value="1"/>
</dbReference>
<comment type="similarity">
    <text evidence="1">Belongs to the peptidase C56 family.</text>
</comment>
<dbReference type="EMBL" id="CP024988">
    <property type="protein sequence ID" value="AWT24994.1"/>
    <property type="molecule type" value="Genomic_DNA"/>
</dbReference>
<proteinExistence type="inferred from homology"/>